<protein>
    <submittedName>
        <fullName evidence="1">Uncharacterized protein</fullName>
    </submittedName>
</protein>
<proteinExistence type="predicted"/>
<accession>A0A0F8YM16</accession>
<name>A0A0F8YM16_9ZZZZ</name>
<evidence type="ECO:0000313" key="1">
    <source>
        <dbReference type="EMBL" id="KKK55234.1"/>
    </source>
</evidence>
<reference evidence="1" key="1">
    <citation type="journal article" date="2015" name="Nature">
        <title>Complex archaea that bridge the gap between prokaryotes and eukaryotes.</title>
        <authorList>
            <person name="Spang A."/>
            <person name="Saw J.H."/>
            <person name="Jorgensen S.L."/>
            <person name="Zaremba-Niedzwiedzka K."/>
            <person name="Martijn J."/>
            <person name="Lind A.E."/>
            <person name="van Eijk R."/>
            <person name="Schleper C."/>
            <person name="Guy L."/>
            <person name="Ettema T.J."/>
        </authorList>
    </citation>
    <scope>NUCLEOTIDE SEQUENCE</scope>
</reference>
<comment type="caution">
    <text evidence="1">The sequence shown here is derived from an EMBL/GenBank/DDBJ whole genome shotgun (WGS) entry which is preliminary data.</text>
</comment>
<gene>
    <name evidence="1" type="ORF">LCGC14_3076620</name>
</gene>
<dbReference type="AlphaFoldDB" id="A0A0F8YM16"/>
<dbReference type="EMBL" id="LAZR01065594">
    <property type="protein sequence ID" value="KKK55234.1"/>
    <property type="molecule type" value="Genomic_DNA"/>
</dbReference>
<organism evidence="1">
    <name type="scientific">marine sediment metagenome</name>
    <dbReference type="NCBI Taxonomy" id="412755"/>
    <lineage>
        <taxon>unclassified sequences</taxon>
        <taxon>metagenomes</taxon>
        <taxon>ecological metagenomes</taxon>
    </lineage>
</organism>
<sequence>MRTDKEIMRLPNALREVFEELEKIHFELLTYDEGVQLDIIEWYQSQDEEGVKHLRILSDRDTLASFQARGVEVKE</sequence>